<reference evidence="2" key="1">
    <citation type="journal article" date="2023" name="Mol. Phylogenet. Evol.">
        <title>Genome-scale phylogeny and comparative genomics of the fungal order Sordariales.</title>
        <authorList>
            <person name="Hensen N."/>
            <person name="Bonometti L."/>
            <person name="Westerberg I."/>
            <person name="Brannstrom I.O."/>
            <person name="Guillou S."/>
            <person name="Cros-Aarteil S."/>
            <person name="Calhoun S."/>
            <person name="Haridas S."/>
            <person name="Kuo A."/>
            <person name="Mondo S."/>
            <person name="Pangilinan J."/>
            <person name="Riley R."/>
            <person name="LaButti K."/>
            <person name="Andreopoulos B."/>
            <person name="Lipzen A."/>
            <person name="Chen C."/>
            <person name="Yan M."/>
            <person name="Daum C."/>
            <person name="Ng V."/>
            <person name="Clum A."/>
            <person name="Steindorff A."/>
            <person name="Ohm R.A."/>
            <person name="Martin F."/>
            <person name="Silar P."/>
            <person name="Natvig D.O."/>
            <person name="Lalanne C."/>
            <person name="Gautier V."/>
            <person name="Ament-Velasquez S.L."/>
            <person name="Kruys A."/>
            <person name="Hutchinson M.I."/>
            <person name="Powell A.J."/>
            <person name="Barry K."/>
            <person name="Miller A.N."/>
            <person name="Grigoriev I.V."/>
            <person name="Debuchy R."/>
            <person name="Gladieux P."/>
            <person name="Hiltunen Thoren M."/>
            <person name="Johannesson H."/>
        </authorList>
    </citation>
    <scope>NUCLEOTIDE SEQUENCE</scope>
    <source>
        <strain evidence="2">FGSC 1904</strain>
    </source>
</reference>
<gene>
    <name evidence="2" type="ORF">B0T20DRAFT_356527</name>
</gene>
<dbReference type="PANTHER" id="PTHR24148:SF77">
    <property type="entry name" value="HETEROKARYON INCOMPATIBILITY DOMAIN-CONTAINING PROTEIN"/>
    <property type="match status" value="1"/>
</dbReference>
<proteinExistence type="predicted"/>
<name>A0AAE0UAN1_SORBR</name>
<evidence type="ECO:0000313" key="2">
    <source>
        <dbReference type="EMBL" id="KAK3397133.1"/>
    </source>
</evidence>
<dbReference type="Proteomes" id="UP001281003">
    <property type="component" value="Unassembled WGS sequence"/>
</dbReference>
<keyword evidence="3" id="KW-1185">Reference proteome</keyword>
<accession>A0AAE0UAN1</accession>
<feature type="non-terminal residue" evidence="2">
    <location>
        <position position="1"/>
    </location>
</feature>
<comment type="caution">
    <text evidence="2">The sequence shown here is derived from an EMBL/GenBank/DDBJ whole genome shotgun (WGS) entry which is preliminary data.</text>
</comment>
<feature type="domain" description="Heterokaryon incompatibility" evidence="1">
    <location>
        <begin position="50"/>
        <end position="192"/>
    </location>
</feature>
<dbReference type="Pfam" id="PF06985">
    <property type="entry name" value="HET"/>
    <property type="match status" value="1"/>
</dbReference>
<sequence>RYPYLPLSENQIRLLRFEPPADDSAYDSQPIRATLHHVKFDSEALRFTPYTALSYEWVRSTHAEQNEPQVSPTMILGGYTVCIGENLYNALKSIRHLKSRITHSDDHDLLLWVDAICINQSDIEERSHQVRLMRDIYKRARRVLLWLGKGDAQIVKAMEPFFNLGKVWGFEQYAIERLCKMGFWRRVWILQEVVLANNYLVICGNMYTTSWSFERALTKRPLDALSTRSSAQEIIAWRSSRQKPLSLIWWLAMCMMYEFRATDPRDYVYALLGISADCEGKIVPDYSKSTREVFTSAIELMMDMSSHPEEDLFGSFALLMGLEWSTGRKVVREIRRGKKEEAEANQR</sequence>
<evidence type="ECO:0000313" key="3">
    <source>
        <dbReference type="Proteomes" id="UP001281003"/>
    </source>
</evidence>
<protein>
    <submittedName>
        <fullName evidence="2">Heterokaryon incompatibility protein-domain-containing protein</fullName>
    </submittedName>
</protein>
<dbReference type="InterPro" id="IPR052895">
    <property type="entry name" value="HetReg/Transcr_Mod"/>
</dbReference>
<evidence type="ECO:0000259" key="1">
    <source>
        <dbReference type="Pfam" id="PF06985"/>
    </source>
</evidence>
<dbReference type="AlphaFoldDB" id="A0AAE0UAN1"/>
<dbReference type="InterPro" id="IPR010730">
    <property type="entry name" value="HET"/>
</dbReference>
<dbReference type="EMBL" id="JAUTDP010000008">
    <property type="protein sequence ID" value="KAK3397133.1"/>
    <property type="molecule type" value="Genomic_DNA"/>
</dbReference>
<reference evidence="2" key="2">
    <citation type="submission" date="2023-07" db="EMBL/GenBank/DDBJ databases">
        <authorList>
            <consortium name="Lawrence Berkeley National Laboratory"/>
            <person name="Haridas S."/>
            <person name="Hensen N."/>
            <person name="Bonometti L."/>
            <person name="Westerberg I."/>
            <person name="Brannstrom I.O."/>
            <person name="Guillou S."/>
            <person name="Cros-Aarteil S."/>
            <person name="Calhoun S."/>
            <person name="Kuo A."/>
            <person name="Mondo S."/>
            <person name="Pangilinan J."/>
            <person name="Riley R."/>
            <person name="LaButti K."/>
            <person name="Andreopoulos B."/>
            <person name="Lipzen A."/>
            <person name="Chen C."/>
            <person name="Yanf M."/>
            <person name="Daum C."/>
            <person name="Ng V."/>
            <person name="Clum A."/>
            <person name="Steindorff A."/>
            <person name="Ohm R."/>
            <person name="Martin F."/>
            <person name="Silar P."/>
            <person name="Natvig D."/>
            <person name="Lalanne C."/>
            <person name="Gautier V."/>
            <person name="Ament-velasquez S.L."/>
            <person name="Kruys A."/>
            <person name="Hutchinson M.I."/>
            <person name="Powell A.J."/>
            <person name="Barry K."/>
            <person name="Miller A.N."/>
            <person name="Grigoriev I.V."/>
            <person name="Debuchy R."/>
            <person name="Gladieux P."/>
            <person name="Thoren M.H."/>
            <person name="Johannesson H."/>
        </authorList>
    </citation>
    <scope>NUCLEOTIDE SEQUENCE</scope>
    <source>
        <strain evidence="2">FGSC 1904</strain>
    </source>
</reference>
<dbReference type="PANTHER" id="PTHR24148">
    <property type="entry name" value="ANKYRIN REPEAT DOMAIN-CONTAINING PROTEIN 39 HOMOLOG-RELATED"/>
    <property type="match status" value="1"/>
</dbReference>
<organism evidence="2 3">
    <name type="scientific">Sordaria brevicollis</name>
    <dbReference type="NCBI Taxonomy" id="83679"/>
    <lineage>
        <taxon>Eukaryota</taxon>
        <taxon>Fungi</taxon>
        <taxon>Dikarya</taxon>
        <taxon>Ascomycota</taxon>
        <taxon>Pezizomycotina</taxon>
        <taxon>Sordariomycetes</taxon>
        <taxon>Sordariomycetidae</taxon>
        <taxon>Sordariales</taxon>
        <taxon>Sordariaceae</taxon>
        <taxon>Sordaria</taxon>
    </lineage>
</organism>